<comment type="caution">
    <text evidence="16">The sequence shown here is derived from an EMBL/GenBank/DDBJ whole genome shotgun (WGS) entry which is preliminary data.</text>
</comment>
<dbReference type="GO" id="GO:0008033">
    <property type="term" value="P:tRNA processing"/>
    <property type="evidence" value="ECO:0007669"/>
    <property type="project" value="UniProtKB-KW"/>
</dbReference>
<evidence type="ECO:0000256" key="2">
    <source>
        <dbReference type="ARBA" id="ARBA00007663"/>
    </source>
</evidence>
<dbReference type="NCBIfam" id="TIGR00057">
    <property type="entry name" value="L-threonylcarbamoyladenylate synthase"/>
    <property type="match status" value="1"/>
</dbReference>
<keyword evidence="17" id="KW-1185">Reference proteome</keyword>
<dbReference type="PANTHER" id="PTHR17490">
    <property type="entry name" value="SUA5"/>
    <property type="match status" value="1"/>
</dbReference>
<feature type="binding site" evidence="14">
    <location>
        <position position="119"/>
    </location>
    <ligand>
        <name>ATP</name>
        <dbReference type="ChEBI" id="CHEBI:30616"/>
    </ligand>
</feature>
<dbReference type="GO" id="GO:0006450">
    <property type="term" value="P:regulation of translational fidelity"/>
    <property type="evidence" value="ECO:0007669"/>
    <property type="project" value="TreeGrafter"/>
</dbReference>
<evidence type="ECO:0000256" key="7">
    <source>
        <dbReference type="ARBA" id="ARBA00022694"/>
    </source>
</evidence>
<comment type="catalytic activity">
    <reaction evidence="12 13">
        <text>L-threonine + hydrogencarbonate + ATP = L-threonylcarbamoyladenylate + diphosphate + H2O</text>
        <dbReference type="Rhea" id="RHEA:36407"/>
        <dbReference type="ChEBI" id="CHEBI:15377"/>
        <dbReference type="ChEBI" id="CHEBI:17544"/>
        <dbReference type="ChEBI" id="CHEBI:30616"/>
        <dbReference type="ChEBI" id="CHEBI:33019"/>
        <dbReference type="ChEBI" id="CHEBI:57926"/>
        <dbReference type="ChEBI" id="CHEBI:73682"/>
        <dbReference type="EC" id="2.7.7.87"/>
    </reaction>
</comment>
<evidence type="ECO:0000256" key="14">
    <source>
        <dbReference type="PIRSR" id="PIRSR004930-1"/>
    </source>
</evidence>
<evidence type="ECO:0000313" key="17">
    <source>
        <dbReference type="Proteomes" id="UP000288623"/>
    </source>
</evidence>
<keyword evidence="7 13" id="KW-0819">tRNA processing</keyword>
<dbReference type="GO" id="GO:0005737">
    <property type="term" value="C:cytoplasm"/>
    <property type="evidence" value="ECO:0007669"/>
    <property type="project" value="UniProtKB-SubCell"/>
</dbReference>
<keyword evidence="6 13" id="KW-0808">Transferase</keyword>
<evidence type="ECO:0000256" key="4">
    <source>
        <dbReference type="ARBA" id="ARBA00015492"/>
    </source>
</evidence>
<feature type="binding site" evidence="14">
    <location>
        <position position="236"/>
    </location>
    <ligand>
        <name>ATP</name>
        <dbReference type="ChEBI" id="CHEBI:30616"/>
    </ligand>
</feature>
<evidence type="ECO:0000256" key="1">
    <source>
        <dbReference type="ARBA" id="ARBA00004496"/>
    </source>
</evidence>
<comment type="subcellular location">
    <subcellularLocation>
        <location evidence="1 13">Cytoplasm</location>
    </subcellularLocation>
</comment>
<dbReference type="RefSeq" id="WP_126990937.1">
    <property type="nucleotide sequence ID" value="NZ_JTFC01000031.1"/>
</dbReference>
<feature type="binding site" evidence="14">
    <location>
        <position position="143"/>
    </location>
    <ligand>
        <name>L-threonine</name>
        <dbReference type="ChEBI" id="CHEBI:57926"/>
    </ligand>
</feature>
<keyword evidence="9 13" id="KW-0547">Nucleotide-binding</keyword>
<gene>
    <name evidence="16" type="ORF">QI30_12135</name>
</gene>
<dbReference type="Pfam" id="PF03481">
    <property type="entry name" value="Sua5_C"/>
    <property type="match status" value="1"/>
</dbReference>
<proteinExistence type="inferred from homology"/>
<dbReference type="AlphaFoldDB" id="A0A433RU07"/>
<evidence type="ECO:0000259" key="15">
    <source>
        <dbReference type="PROSITE" id="PS51163"/>
    </source>
</evidence>
<dbReference type="InterPro" id="IPR050156">
    <property type="entry name" value="TC-AMP_synthase_SUA5"/>
</dbReference>
<organism evidence="16 17">
    <name type="scientific">Candidatus Kurthia intestinigallinarum</name>
    <dbReference type="NCBI Taxonomy" id="1562256"/>
    <lineage>
        <taxon>Bacteria</taxon>
        <taxon>Bacillati</taxon>
        <taxon>Bacillota</taxon>
        <taxon>Bacilli</taxon>
        <taxon>Bacillales</taxon>
        <taxon>Caryophanaceae</taxon>
        <taxon>Kurthia</taxon>
    </lineage>
</organism>
<dbReference type="GO" id="GO:0005524">
    <property type="term" value="F:ATP binding"/>
    <property type="evidence" value="ECO:0007669"/>
    <property type="project" value="UniProtKB-UniRule"/>
</dbReference>
<dbReference type="Gene3D" id="3.90.870.10">
    <property type="entry name" value="DHBP synthase"/>
    <property type="match status" value="1"/>
</dbReference>
<dbReference type="InterPro" id="IPR005145">
    <property type="entry name" value="Sua5_C"/>
</dbReference>
<feature type="binding site" evidence="14">
    <location>
        <position position="36"/>
    </location>
    <ligand>
        <name>L-threonine</name>
        <dbReference type="ChEBI" id="CHEBI:57926"/>
    </ligand>
</feature>
<accession>A0A433RU07</accession>
<feature type="binding site" evidence="14">
    <location>
        <position position="123"/>
    </location>
    <ligand>
        <name>L-threonine</name>
        <dbReference type="ChEBI" id="CHEBI:57926"/>
    </ligand>
</feature>
<dbReference type="EC" id="2.7.7.87" evidence="3 13"/>
<name>A0A433RU07_9BACL</name>
<feature type="binding site" evidence="14">
    <location>
        <position position="183"/>
    </location>
    <ligand>
        <name>L-threonine</name>
        <dbReference type="ChEBI" id="CHEBI:57926"/>
    </ligand>
</feature>
<feature type="binding site" evidence="14">
    <location>
        <position position="153"/>
    </location>
    <ligand>
        <name>ATP</name>
        <dbReference type="ChEBI" id="CHEBI:30616"/>
    </ligand>
</feature>
<dbReference type="GO" id="GO:0000049">
    <property type="term" value="F:tRNA binding"/>
    <property type="evidence" value="ECO:0007669"/>
    <property type="project" value="TreeGrafter"/>
</dbReference>
<feature type="binding site" evidence="14">
    <location>
        <position position="59"/>
    </location>
    <ligand>
        <name>ATP</name>
        <dbReference type="ChEBI" id="CHEBI:30616"/>
    </ligand>
</feature>
<dbReference type="InterPro" id="IPR017945">
    <property type="entry name" value="DHBP_synth_RibB-like_a/b_dom"/>
</dbReference>
<dbReference type="GO" id="GO:0061710">
    <property type="term" value="F:L-threonylcarbamoyladenylate synthase"/>
    <property type="evidence" value="ECO:0007669"/>
    <property type="project" value="UniProtKB-EC"/>
</dbReference>
<evidence type="ECO:0000313" key="16">
    <source>
        <dbReference type="EMBL" id="RUS55657.1"/>
    </source>
</evidence>
<feature type="binding site" evidence="14">
    <location>
        <position position="145"/>
    </location>
    <ligand>
        <name>ATP</name>
        <dbReference type="ChEBI" id="CHEBI:30616"/>
    </ligand>
</feature>
<evidence type="ECO:0000256" key="11">
    <source>
        <dbReference type="ARBA" id="ARBA00029774"/>
    </source>
</evidence>
<keyword evidence="8 13" id="KW-0548">Nucleotidyltransferase</keyword>
<keyword evidence="10 13" id="KW-0067">ATP-binding</keyword>
<evidence type="ECO:0000256" key="5">
    <source>
        <dbReference type="ARBA" id="ARBA00022490"/>
    </source>
</evidence>
<dbReference type="InterPro" id="IPR006070">
    <property type="entry name" value="Sua5-like_dom"/>
</dbReference>
<sequence>METKRVIVDGVTEDPAFDEAVALLKAGEVVAFPTETVYGLGGIATNDAAVTAIYAAKGRPSDNPLIVHIGAFDQLERYVDNISEKAKKCMDAFWPGPLTVICHVKPGALSEKVTAGLDTVGIRMPNHPVALRLLRQLDEPVAAPSANTSGKPSPTEGVHVEEDLTGRIPLILDGGATGIGVESTVIDLTLDTPTILRPGGITKEMFEAVIGPVNEPTHIEQKAGAPKAPGMKYTHYAPDAPVLLIDNDEVEVKEALAALHADGKKVALLAPDHFGKLEADWFFTFGDGTHEQMAAHLYDALRACNATNADVVLATVTDKNDMGSAIMNRLEKSAGGHWYEG</sequence>
<evidence type="ECO:0000256" key="3">
    <source>
        <dbReference type="ARBA" id="ARBA00012584"/>
    </source>
</evidence>
<keyword evidence="5 13" id="KW-0963">Cytoplasm</keyword>
<dbReference type="EMBL" id="JTFC01000031">
    <property type="protein sequence ID" value="RUS55657.1"/>
    <property type="molecule type" value="Genomic_DNA"/>
</dbReference>
<evidence type="ECO:0000256" key="13">
    <source>
        <dbReference type="PIRNR" id="PIRNR004930"/>
    </source>
</evidence>
<evidence type="ECO:0000256" key="9">
    <source>
        <dbReference type="ARBA" id="ARBA00022741"/>
    </source>
</evidence>
<feature type="binding site" evidence="14">
    <location>
        <position position="68"/>
    </location>
    <ligand>
        <name>L-threonine</name>
        <dbReference type="ChEBI" id="CHEBI:57926"/>
    </ligand>
</feature>
<comment type="function">
    <text evidence="13">Required for the formation of a threonylcarbamoyl group on adenosine at position 37 (t(6)A37) in tRNAs that read codons beginning with adenine.</text>
</comment>
<protein>
    <recommendedName>
        <fullName evidence="4 13">Threonylcarbamoyl-AMP synthase</fullName>
        <shortName evidence="13">TC-AMP synthase</shortName>
        <ecNumber evidence="3 13">2.7.7.87</ecNumber>
    </recommendedName>
    <alternativeName>
        <fullName evidence="11 13">L-threonylcarbamoyladenylate synthase</fullName>
    </alternativeName>
</protein>
<dbReference type="Gene3D" id="3.40.50.11030">
    <property type="entry name" value="Threonylcarbamoyl-AMP synthase, C-terminal domain"/>
    <property type="match status" value="1"/>
</dbReference>
<dbReference type="GO" id="GO:0003725">
    <property type="term" value="F:double-stranded RNA binding"/>
    <property type="evidence" value="ECO:0007669"/>
    <property type="project" value="UniProtKB-UniRule"/>
</dbReference>
<dbReference type="InterPro" id="IPR010923">
    <property type="entry name" value="T(6)A37_SUA5"/>
</dbReference>
<dbReference type="SUPFAM" id="SSF55821">
    <property type="entry name" value="YrdC/RibB"/>
    <property type="match status" value="1"/>
</dbReference>
<evidence type="ECO:0000256" key="12">
    <source>
        <dbReference type="ARBA" id="ARBA00048366"/>
    </source>
</evidence>
<dbReference type="FunFam" id="3.90.870.10:FF:000008">
    <property type="entry name" value="Threonylcarbamoyl-AMP synthase"/>
    <property type="match status" value="1"/>
</dbReference>
<evidence type="ECO:0000256" key="10">
    <source>
        <dbReference type="ARBA" id="ARBA00022840"/>
    </source>
</evidence>
<dbReference type="PROSITE" id="PS51163">
    <property type="entry name" value="YRDC"/>
    <property type="match status" value="1"/>
</dbReference>
<reference evidence="16 17" key="1">
    <citation type="submission" date="2014-11" db="EMBL/GenBank/DDBJ databases">
        <title>Genome sequence and analysis of novel Kurthia sp.</title>
        <authorList>
            <person name="Lawson J.N."/>
            <person name="Gonzalez J.E."/>
            <person name="Rinauldi L."/>
            <person name="Xuan Z."/>
            <person name="Firman A."/>
            <person name="Shaddox L."/>
            <person name="Trudeau A."/>
            <person name="Shah S."/>
            <person name="Reiman D."/>
        </authorList>
    </citation>
    <scope>NUCLEOTIDE SEQUENCE [LARGE SCALE GENOMIC DNA]</scope>
    <source>
        <strain evidence="16 17">3B1D</strain>
    </source>
</reference>
<feature type="binding site" evidence="14">
    <location>
        <position position="63"/>
    </location>
    <ligand>
        <name>ATP</name>
        <dbReference type="ChEBI" id="CHEBI:30616"/>
    </ligand>
</feature>
<dbReference type="OrthoDB" id="9814580at2"/>
<dbReference type="Proteomes" id="UP000288623">
    <property type="component" value="Unassembled WGS sequence"/>
</dbReference>
<dbReference type="PANTHER" id="PTHR17490:SF16">
    <property type="entry name" value="THREONYLCARBAMOYL-AMP SYNTHASE"/>
    <property type="match status" value="1"/>
</dbReference>
<feature type="binding site" evidence="14">
    <location>
        <position position="197"/>
    </location>
    <ligand>
        <name>ATP</name>
        <dbReference type="ChEBI" id="CHEBI:30616"/>
    </ligand>
</feature>
<evidence type="ECO:0000256" key="8">
    <source>
        <dbReference type="ARBA" id="ARBA00022695"/>
    </source>
</evidence>
<dbReference type="InterPro" id="IPR038385">
    <property type="entry name" value="Sua5/YwlC_C"/>
</dbReference>
<dbReference type="Pfam" id="PF01300">
    <property type="entry name" value="Sua5_yciO_yrdC"/>
    <property type="match status" value="1"/>
</dbReference>
<evidence type="ECO:0000256" key="6">
    <source>
        <dbReference type="ARBA" id="ARBA00022679"/>
    </source>
</evidence>
<feature type="domain" description="YrdC-like" evidence="15">
    <location>
        <begin position="14"/>
        <end position="201"/>
    </location>
</feature>
<dbReference type="PIRSF" id="PIRSF004930">
    <property type="entry name" value="Tln_factor_SUA5"/>
    <property type="match status" value="1"/>
</dbReference>
<comment type="similarity">
    <text evidence="2 13">Belongs to the SUA5 family.</text>
</comment>